<dbReference type="Pfam" id="PF10022">
    <property type="entry name" value="DUF2264"/>
    <property type="match status" value="1"/>
</dbReference>
<reference evidence="2 3" key="1">
    <citation type="submission" date="2021-01" db="EMBL/GenBank/DDBJ databases">
        <title>Chryseolinea sp. Jin1 Genome sequencing and assembly.</title>
        <authorList>
            <person name="Kim I."/>
        </authorList>
    </citation>
    <scope>NUCLEOTIDE SEQUENCE [LARGE SCALE GENOMIC DNA]</scope>
    <source>
        <strain evidence="2 3">Jin1</strain>
    </source>
</reference>
<accession>A0ABS1KTT6</accession>
<protein>
    <submittedName>
        <fullName evidence="2">DUF2264 domain-containing protein</fullName>
    </submittedName>
</protein>
<dbReference type="PANTHER" id="PTHR35339">
    <property type="entry name" value="LINALOOL DEHYDRATASE_ISOMERASE DOMAIN-CONTAINING PROTEIN"/>
    <property type="match status" value="1"/>
</dbReference>
<dbReference type="RefSeq" id="WP_202011516.1">
    <property type="nucleotide sequence ID" value="NZ_JAERRB010000005.1"/>
</dbReference>
<sequence>MFRRQFLHLFPAGTWLGVAAKPGHHDGPAAPKTENPERRAYWVAVLQKLANPILTNLSDGKLKSAMPVEAKESVMAERKSVTHLEAFGRLMAGMAPWLALGADATEEGRQRATCIALAQRCIAQAVNPQSPDFMNFYQHPQALVDTAFLAHALLRAPAQLWTPLDADTKARVVKAFESSRVIQPGESNWLLFAAMVEAFLLSQGYAWDTTRVDRAIQKHREWYQGDGAYGDGPEFHWDYYNSFVIQPMLIDVVKVLVAAGKAEPSFYDTVLQRARRYAAIQERLISPEGTFPPIGRSLAYRFGAFQLLGQVALMKALPEDVSPAQVRGAMSAVIHKAVEAPGTFDKNGWLQIGFCGHQPGLGEPYISTGSLYLCSVGLLPLGLPANDPFWTTPPEEWTAKKVWSGKEAPIDHALKS</sequence>
<dbReference type="InterPro" id="IPR049349">
    <property type="entry name" value="DUF2264_N"/>
</dbReference>
<gene>
    <name evidence="2" type="ORF">JI741_16580</name>
</gene>
<evidence type="ECO:0000313" key="3">
    <source>
        <dbReference type="Proteomes" id="UP000613030"/>
    </source>
</evidence>
<evidence type="ECO:0000259" key="1">
    <source>
        <dbReference type="Pfam" id="PF10022"/>
    </source>
</evidence>
<evidence type="ECO:0000313" key="2">
    <source>
        <dbReference type="EMBL" id="MBL0742845.1"/>
    </source>
</evidence>
<keyword evidence="3" id="KW-1185">Reference proteome</keyword>
<comment type="caution">
    <text evidence="2">The sequence shown here is derived from an EMBL/GenBank/DDBJ whole genome shotgun (WGS) entry which is preliminary data.</text>
</comment>
<dbReference type="PANTHER" id="PTHR35339:SF3">
    <property type="entry name" value="DUF2264 DOMAIN-CONTAINING PROTEIN"/>
    <property type="match status" value="1"/>
</dbReference>
<feature type="domain" description="DUF2264" evidence="1">
    <location>
        <begin position="39"/>
        <end position="397"/>
    </location>
</feature>
<dbReference type="Proteomes" id="UP000613030">
    <property type="component" value="Unassembled WGS sequence"/>
</dbReference>
<organism evidence="2 3">
    <name type="scientific">Chryseolinea lacunae</name>
    <dbReference type="NCBI Taxonomy" id="2801331"/>
    <lineage>
        <taxon>Bacteria</taxon>
        <taxon>Pseudomonadati</taxon>
        <taxon>Bacteroidota</taxon>
        <taxon>Cytophagia</taxon>
        <taxon>Cytophagales</taxon>
        <taxon>Fulvivirgaceae</taxon>
        <taxon>Chryseolinea</taxon>
    </lineage>
</organism>
<name>A0ABS1KTT6_9BACT</name>
<proteinExistence type="predicted"/>
<dbReference type="EMBL" id="JAERRB010000005">
    <property type="protein sequence ID" value="MBL0742845.1"/>
    <property type="molecule type" value="Genomic_DNA"/>
</dbReference>
<dbReference type="InterPro" id="IPR016624">
    <property type="entry name" value="UCP014753"/>
</dbReference>
<dbReference type="PIRSF" id="PIRSF014753">
    <property type="entry name" value="UCP014753"/>
    <property type="match status" value="1"/>
</dbReference>